<accession>A0A2N9AYW0</accession>
<protein>
    <submittedName>
        <fullName evidence="1">Uncharacterized protein</fullName>
    </submittedName>
</protein>
<dbReference type="Proteomes" id="UP000233769">
    <property type="component" value="Chromosome tk0001"/>
</dbReference>
<reference evidence="2" key="1">
    <citation type="submission" date="2017-10" db="EMBL/GenBank/DDBJ databases">
        <authorList>
            <person name="Regsiter A."/>
            <person name="William W."/>
        </authorList>
    </citation>
    <scope>NUCLEOTIDE SEQUENCE [LARGE SCALE GENOMIC DNA]</scope>
</reference>
<sequence length="58" mass="6076">MSKPTAMVSQAKMLRCPPHCRHQRAGTLSALLKGLSMWNGPMGCAGHGPHAAHRDGAG</sequence>
<proteinExistence type="predicted"/>
<evidence type="ECO:0000313" key="1">
    <source>
        <dbReference type="EMBL" id="SOR32517.1"/>
    </source>
</evidence>
<dbReference type="AlphaFoldDB" id="A0A2N9AYW0"/>
<name>A0A2N9AYW0_METEX</name>
<organism evidence="1 2">
    <name type="scientific">Methylorubrum extorquens</name>
    <name type="common">Methylobacterium dichloromethanicum</name>
    <name type="synonym">Methylobacterium extorquens</name>
    <dbReference type="NCBI Taxonomy" id="408"/>
    <lineage>
        <taxon>Bacteria</taxon>
        <taxon>Pseudomonadati</taxon>
        <taxon>Pseudomonadota</taxon>
        <taxon>Alphaproteobacteria</taxon>
        <taxon>Hyphomicrobiales</taxon>
        <taxon>Methylobacteriaceae</taxon>
        <taxon>Methylorubrum</taxon>
    </lineage>
</organism>
<evidence type="ECO:0000313" key="2">
    <source>
        <dbReference type="Proteomes" id="UP000233769"/>
    </source>
</evidence>
<dbReference type="EMBL" id="LT962688">
    <property type="protein sequence ID" value="SOR32517.1"/>
    <property type="molecule type" value="Genomic_DNA"/>
</dbReference>
<gene>
    <name evidence="1" type="ORF">TK0001_5958</name>
</gene>